<accession>A0A2B4RQV4</accession>
<gene>
    <name evidence="2" type="ORF">AWC38_SpisGene14698</name>
</gene>
<feature type="region of interest" description="Disordered" evidence="1">
    <location>
        <begin position="62"/>
        <end position="91"/>
    </location>
</feature>
<sequence length="107" mass="11676">MENLDASFIISDIQLSLVCREAKNIPETIGKKYGKVVKILDLSSNELSVVIIVNGDDDSADDCDLNDANDNDDDENSVALDDDESSNARKRGNIKIHSAAQCYKGSR</sequence>
<dbReference type="EMBL" id="LSMT01000301">
    <property type="protein sequence ID" value="PFX20824.1"/>
    <property type="molecule type" value="Genomic_DNA"/>
</dbReference>
<evidence type="ECO:0000256" key="1">
    <source>
        <dbReference type="SAM" id="MobiDB-lite"/>
    </source>
</evidence>
<comment type="caution">
    <text evidence="2">The sequence shown here is derived from an EMBL/GenBank/DDBJ whole genome shotgun (WGS) entry which is preliminary data.</text>
</comment>
<organism evidence="2 3">
    <name type="scientific">Stylophora pistillata</name>
    <name type="common">Smooth cauliflower coral</name>
    <dbReference type="NCBI Taxonomy" id="50429"/>
    <lineage>
        <taxon>Eukaryota</taxon>
        <taxon>Metazoa</taxon>
        <taxon>Cnidaria</taxon>
        <taxon>Anthozoa</taxon>
        <taxon>Hexacorallia</taxon>
        <taxon>Scleractinia</taxon>
        <taxon>Astrocoeniina</taxon>
        <taxon>Pocilloporidae</taxon>
        <taxon>Stylophora</taxon>
    </lineage>
</organism>
<dbReference type="Proteomes" id="UP000225706">
    <property type="component" value="Unassembled WGS sequence"/>
</dbReference>
<name>A0A2B4RQV4_STYPI</name>
<evidence type="ECO:0000313" key="2">
    <source>
        <dbReference type="EMBL" id="PFX20824.1"/>
    </source>
</evidence>
<evidence type="ECO:0000313" key="3">
    <source>
        <dbReference type="Proteomes" id="UP000225706"/>
    </source>
</evidence>
<dbReference type="AlphaFoldDB" id="A0A2B4RQV4"/>
<reference evidence="3" key="1">
    <citation type="journal article" date="2017" name="bioRxiv">
        <title>Comparative analysis of the genomes of Stylophora pistillata and Acropora digitifera provides evidence for extensive differences between species of corals.</title>
        <authorList>
            <person name="Voolstra C.R."/>
            <person name="Li Y."/>
            <person name="Liew Y.J."/>
            <person name="Baumgarten S."/>
            <person name="Zoccola D."/>
            <person name="Flot J.-F."/>
            <person name="Tambutte S."/>
            <person name="Allemand D."/>
            <person name="Aranda M."/>
        </authorList>
    </citation>
    <scope>NUCLEOTIDE SEQUENCE [LARGE SCALE GENOMIC DNA]</scope>
</reference>
<proteinExistence type="predicted"/>
<keyword evidence="3" id="KW-1185">Reference proteome</keyword>
<dbReference type="OrthoDB" id="272149at2759"/>
<protein>
    <submittedName>
        <fullName evidence="2">Uncharacterized protein</fullName>
    </submittedName>
</protein>
<feature type="compositionally biased region" description="Acidic residues" evidence="1">
    <location>
        <begin position="62"/>
        <end position="85"/>
    </location>
</feature>